<feature type="transmembrane region" description="Helical" evidence="7">
    <location>
        <begin position="590"/>
        <end position="611"/>
    </location>
</feature>
<reference evidence="9" key="1">
    <citation type="submission" date="2018-06" db="EMBL/GenBank/DDBJ databases">
        <authorList>
            <person name="Guldener U."/>
        </authorList>
    </citation>
    <scope>NUCLEOTIDE SEQUENCE [LARGE SCALE GENOMIC DNA]</scope>
    <source>
        <strain evidence="9">UTAD17</strain>
    </source>
</reference>
<dbReference type="OrthoDB" id="3639251at2759"/>
<dbReference type="EMBL" id="UFAJ01000296">
    <property type="protein sequence ID" value="SSD60204.1"/>
    <property type="molecule type" value="Genomic_DNA"/>
</dbReference>
<feature type="transmembrane region" description="Helical" evidence="7">
    <location>
        <begin position="354"/>
        <end position="373"/>
    </location>
</feature>
<evidence type="ECO:0000313" key="8">
    <source>
        <dbReference type="EMBL" id="SSD60204.1"/>
    </source>
</evidence>
<evidence type="ECO:0000256" key="1">
    <source>
        <dbReference type="ARBA" id="ARBA00004141"/>
    </source>
</evidence>
<protein>
    <submittedName>
        <fullName evidence="8">Probable Vitamin H transporter</fullName>
    </submittedName>
</protein>
<proteinExistence type="inferred from homology"/>
<feature type="transmembrane region" description="Helical" evidence="7">
    <location>
        <begin position="227"/>
        <end position="250"/>
    </location>
</feature>
<evidence type="ECO:0000256" key="5">
    <source>
        <dbReference type="ARBA" id="ARBA00023136"/>
    </source>
</evidence>
<dbReference type="AlphaFoldDB" id="A0A376B6U7"/>
<dbReference type="GO" id="GO:0022857">
    <property type="term" value="F:transmembrane transporter activity"/>
    <property type="evidence" value="ECO:0007669"/>
    <property type="project" value="InterPro"/>
</dbReference>
<evidence type="ECO:0000256" key="7">
    <source>
        <dbReference type="SAM" id="Phobius"/>
    </source>
</evidence>
<evidence type="ECO:0000256" key="3">
    <source>
        <dbReference type="ARBA" id="ARBA00022692"/>
    </source>
</evidence>
<feature type="transmembrane region" description="Helical" evidence="7">
    <location>
        <begin position="522"/>
        <end position="544"/>
    </location>
</feature>
<evidence type="ECO:0000313" key="9">
    <source>
        <dbReference type="Proteomes" id="UP000262825"/>
    </source>
</evidence>
<evidence type="ECO:0000256" key="6">
    <source>
        <dbReference type="ARBA" id="ARBA00037968"/>
    </source>
</evidence>
<evidence type="ECO:0000256" key="4">
    <source>
        <dbReference type="ARBA" id="ARBA00022989"/>
    </source>
</evidence>
<feature type="transmembrane region" description="Helical" evidence="7">
    <location>
        <begin position="315"/>
        <end position="333"/>
    </location>
</feature>
<organism evidence="8 9">
    <name type="scientific">Saccharomycodes ludwigii</name>
    <dbReference type="NCBI Taxonomy" id="36035"/>
    <lineage>
        <taxon>Eukaryota</taxon>
        <taxon>Fungi</taxon>
        <taxon>Dikarya</taxon>
        <taxon>Ascomycota</taxon>
        <taxon>Saccharomycotina</taxon>
        <taxon>Saccharomycetes</taxon>
        <taxon>Saccharomycodales</taxon>
        <taxon>Saccharomycodaceae</taxon>
        <taxon>Saccharomycodes</taxon>
    </lineage>
</organism>
<keyword evidence="4 7" id="KW-1133">Transmembrane helix</keyword>
<dbReference type="Proteomes" id="UP000262825">
    <property type="component" value="Unassembled WGS sequence"/>
</dbReference>
<keyword evidence="5 7" id="KW-0472">Membrane</keyword>
<dbReference type="InterPro" id="IPR036259">
    <property type="entry name" value="MFS_trans_sf"/>
</dbReference>
<feature type="transmembrane region" description="Helical" evidence="7">
    <location>
        <begin position="287"/>
        <end position="309"/>
    </location>
</feature>
<comment type="similarity">
    <text evidence="6">Belongs to the major facilitator superfamily. Allantoate permease family.</text>
</comment>
<dbReference type="VEuPathDB" id="FungiDB:SCODWIG_01965"/>
<dbReference type="GO" id="GO:0016020">
    <property type="term" value="C:membrane"/>
    <property type="evidence" value="ECO:0007669"/>
    <property type="project" value="UniProtKB-SubCell"/>
</dbReference>
<keyword evidence="2" id="KW-0813">Transport</keyword>
<gene>
    <name evidence="8" type="ORF">SCODWIG_01965</name>
</gene>
<dbReference type="Pfam" id="PF07690">
    <property type="entry name" value="MFS_1"/>
    <property type="match status" value="1"/>
</dbReference>
<dbReference type="CDD" id="cd17327">
    <property type="entry name" value="MFS_FEN2_like"/>
    <property type="match status" value="1"/>
</dbReference>
<name>A0A376B6U7_9ASCO</name>
<feature type="transmembrane region" description="Helical" evidence="7">
    <location>
        <begin position="470"/>
        <end position="489"/>
    </location>
</feature>
<dbReference type="SUPFAM" id="SSF103473">
    <property type="entry name" value="MFS general substrate transporter"/>
    <property type="match status" value="1"/>
</dbReference>
<keyword evidence="9" id="KW-1185">Reference proteome</keyword>
<dbReference type="InterPro" id="IPR011701">
    <property type="entry name" value="MFS"/>
</dbReference>
<dbReference type="PANTHER" id="PTHR43791:SF31">
    <property type="entry name" value="VITAMIN H TRANSPORTER"/>
    <property type="match status" value="1"/>
</dbReference>
<feature type="transmembrane region" description="Helical" evidence="7">
    <location>
        <begin position="496"/>
        <end position="516"/>
    </location>
</feature>
<dbReference type="Gene3D" id="1.20.1250.20">
    <property type="entry name" value="MFS general substrate transporter like domains"/>
    <property type="match status" value="1"/>
</dbReference>
<sequence length="655" mass="75149">MTGTSRFWRFIPHLREIPDDENYEITTTVTDTAAAAATGNAATGTVATDALKDECINVVNKTYTNSGSELDCRDEGIEIEESNTSTNINNEKEQEIQDIVTVQKTSESGMNPMTISTNNENDKVVVLEKNIPYELRDENGRKWWNFFNEFEYRVNKEYLTSSKWYKFLYPNHATHSPKERTLLYKLDICIGLYFLMLCWSKSLDTNNYTNAYVSGMKKDLNMKGNDYINTSSIASVGAIVLQIPFMYFLPRYPAHIILPLMDFGWTWFTFACYRVKSLPELRAYRFILSAFGSAYYPVSQYILGCWYAPDEISSRVFLFFCGQLLGGVTSGLLQARIYTSLNGVHGLAGWRWMFLINAIAISLPTAIIGFFLIPGTPTKCFSLILTDEEIKIARARNRRNQIKDGTTNKSHLSDFWSWNKTWKKVFLTPTFWVLCVFDTCSWNNMTAFSGSYTLWLDSNPSYSIARVNNLSVIPACLGFAYVALCAFGADLFHCKWVFIVFSNIMNIISCSILIKWDVSSGAKWFAFLITYFSVAPSPCLWSFINDFLRLDPQIKAITWICIYSFSQSTYAWIPTLAWQTVESPKFRTGYIVSLIFTIIYGLWTFVVLFFYKKNEKKRALGNGIILYDSSKEDVPAYVSNLMVKRGDYYYVKDEQ</sequence>
<evidence type="ECO:0000256" key="2">
    <source>
        <dbReference type="ARBA" id="ARBA00022448"/>
    </source>
</evidence>
<dbReference type="PANTHER" id="PTHR43791">
    <property type="entry name" value="PERMEASE-RELATED"/>
    <property type="match status" value="1"/>
</dbReference>
<dbReference type="FunFam" id="1.20.1250.20:FF:000065">
    <property type="entry name" value="Putative MFS pantothenate transporter"/>
    <property type="match status" value="1"/>
</dbReference>
<keyword evidence="3 7" id="KW-0812">Transmembrane</keyword>
<comment type="subcellular location">
    <subcellularLocation>
        <location evidence="1">Membrane</location>
        <topology evidence="1">Multi-pass membrane protein</topology>
    </subcellularLocation>
</comment>
<accession>A0A376B6U7</accession>
<feature type="transmembrane region" description="Helical" evidence="7">
    <location>
        <begin position="556"/>
        <end position="578"/>
    </location>
</feature>